<proteinExistence type="predicted"/>
<name>A0ABR4FLZ2_9EURO</name>
<sequence length="122" mass="13322">MIKWELDSENGESNGTEIAIYTFAFVSDAGNGFTTEGLRHEALRLLEATEVSTWKKGSRLLFIGHALGGLLIKEALIQAATGASSISTYLLVDICTCLCWMSTCPNLVRSAKNRSWTVSKYA</sequence>
<evidence type="ECO:0008006" key="3">
    <source>
        <dbReference type="Google" id="ProtNLM"/>
    </source>
</evidence>
<dbReference type="Proteomes" id="UP001610563">
    <property type="component" value="Unassembled WGS sequence"/>
</dbReference>
<evidence type="ECO:0000313" key="2">
    <source>
        <dbReference type="Proteomes" id="UP001610563"/>
    </source>
</evidence>
<keyword evidence="2" id="KW-1185">Reference proteome</keyword>
<comment type="caution">
    <text evidence="1">The sequence shown here is derived from an EMBL/GenBank/DDBJ whole genome shotgun (WGS) entry which is preliminary data.</text>
</comment>
<organism evidence="1 2">
    <name type="scientific">Aspergillus keveii</name>
    <dbReference type="NCBI Taxonomy" id="714993"/>
    <lineage>
        <taxon>Eukaryota</taxon>
        <taxon>Fungi</taxon>
        <taxon>Dikarya</taxon>
        <taxon>Ascomycota</taxon>
        <taxon>Pezizomycotina</taxon>
        <taxon>Eurotiomycetes</taxon>
        <taxon>Eurotiomycetidae</taxon>
        <taxon>Eurotiales</taxon>
        <taxon>Aspergillaceae</taxon>
        <taxon>Aspergillus</taxon>
        <taxon>Aspergillus subgen. Nidulantes</taxon>
    </lineage>
</organism>
<gene>
    <name evidence="1" type="ORF">BJX66DRAFT_97023</name>
</gene>
<reference evidence="1 2" key="1">
    <citation type="submission" date="2024-07" db="EMBL/GenBank/DDBJ databases">
        <title>Section-level genome sequencing and comparative genomics of Aspergillus sections Usti and Cavernicolus.</title>
        <authorList>
            <consortium name="Lawrence Berkeley National Laboratory"/>
            <person name="Nybo J.L."/>
            <person name="Vesth T.C."/>
            <person name="Theobald S."/>
            <person name="Frisvad J.C."/>
            <person name="Larsen T.O."/>
            <person name="Kjaerboelling I."/>
            <person name="Rothschild-Mancinelli K."/>
            <person name="Lyhne E.K."/>
            <person name="Kogle M.E."/>
            <person name="Barry K."/>
            <person name="Clum A."/>
            <person name="Na H."/>
            <person name="Ledsgaard L."/>
            <person name="Lin J."/>
            <person name="Lipzen A."/>
            <person name="Kuo A."/>
            <person name="Riley R."/>
            <person name="Mondo S."/>
            <person name="Labutti K."/>
            <person name="Haridas S."/>
            <person name="Pangalinan J."/>
            <person name="Salamov A.A."/>
            <person name="Simmons B.A."/>
            <person name="Magnuson J.K."/>
            <person name="Chen J."/>
            <person name="Drula E."/>
            <person name="Henrissat B."/>
            <person name="Wiebenga A."/>
            <person name="Lubbers R.J."/>
            <person name="Gomes A.C."/>
            <person name="Makela M.R."/>
            <person name="Stajich J."/>
            <person name="Grigoriev I.V."/>
            <person name="Mortensen U.H."/>
            <person name="De Vries R.P."/>
            <person name="Baker S.E."/>
            <person name="Andersen M.R."/>
        </authorList>
    </citation>
    <scope>NUCLEOTIDE SEQUENCE [LARGE SCALE GENOMIC DNA]</scope>
    <source>
        <strain evidence="1 2">CBS 209.92</strain>
    </source>
</reference>
<evidence type="ECO:0000313" key="1">
    <source>
        <dbReference type="EMBL" id="KAL2784063.1"/>
    </source>
</evidence>
<accession>A0ABR4FLZ2</accession>
<protein>
    <recommendedName>
        <fullName evidence="3">DUF676 domain-containing protein</fullName>
    </recommendedName>
</protein>
<dbReference type="EMBL" id="JBFTWV010000196">
    <property type="protein sequence ID" value="KAL2784063.1"/>
    <property type="molecule type" value="Genomic_DNA"/>
</dbReference>